<dbReference type="EMBL" id="CAFBIY010000248">
    <property type="protein sequence ID" value="CAB4853385.1"/>
    <property type="molecule type" value="Genomic_DNA"/>
</dbReference>
<reference evidence="1" key="1">
    <citation type="submission" date="2020-05" db="EMBL/GenBank/DDBJ databases">
        <authorList>
            <person name="Chiriac C."/>
            <person name="Salcher M."/>
            <person name="Ghai R."/>
            <person name="Kavagutti S V."/>
        </authorList>
    </citation>
    <scope>NUCLEOTIDE SEQUENCE</scope>
</reference>
<accession>A0A6J7C7W7</accession>
<sequence>MAERLVLDEEVARDLERAQTGVGTGPLDLATQQRLHGFGGSAGPECGIDEHHVGHHNGDEVRTGAVSVHVDLQDQIAAVLECGADRAAGDELALCQLHHVVAAVDEHEVVGAVLLHDVAGADEAVVGEELRRRRRVLEVPRNGILGLRYQLATRVGLVGAEVAQLGHVEQSVVDDRRALHSVANGDRGVRLGVAIGLDERNVGVERTGELLDLLGERRRAGDDGDNAVAHEPGAHLGHHLGLDLVDVAARRAAVRDRGEEVTVDHVEDAREQGELGGSGELHIFEERGHVGTRGEVARAATRQSGVHLAAAHLVVERCEAQPYHWDGDAAHHAELHTGEAVGEHCSLRRPCAAGGVHQHRKALGCVRLDRQGCEGVRVALGDEVVKQGQFGCRAISP</sequence>
<evidence type="ECO:0000313" key="1">
    <source>
        <dbReference type="EMBL" id="CAB4853385.1"/>
    </source>
</evidence>
<protein>
    <submittedName>
        <fullName evidence="1">Unannotated protein</fullName>
    </submittedName>
</protein>
<organism evidence="1">
    <name type="scientific">freshwater metagenome</name>
    <dbReference type="NCBI Taxonomy" id="449393"/>
    <lineage>
        <taxon>unclassified sequences</taxon>
        <taxon>metagenomes</taxon>
        <taxon>ecological metagenomes</taxon>
    </lineage>
</organism>
<name>A0A6J7C7W7_9ZZZZ</name>
<gene>
    <name evidence="1" type="ORF">UFOPK3267_02916</name>
</gene>
<proteinExistence type="predicted"/>
<dbReference type="AlphaFoldDB" id="A0A6J7C7W7"/>